<dbReference type="SUPFAM" id="SSF53822">
    <property type="entry name" value="Periplasmic binding protein-like I"/>
    <property type="match status" value="1"/>
</dbReference>
<name>A0A2S9WZE5_9NEIS</name>
<keyword evidence="3" id="KW-0732">Signal</keyword>
<dbReference type="InterPro" id="IPR025997">
    <property type="entry name" value="SBP_2_dom"/>
</dbReference>
<proteinExistence type="inferred from homology"/>
<evidence type="ECO:0000256" key="2">
    <source>
        <dbReference type="ARBA" id="ARBA00007639"/>
    </source>
</evidence>
<dbReference type="InterPro" id="IPR028082">
    <property type="entry name" value="Peripla_BP_I"/>
</dbReference>
<protein>
    <recommendedName>
        <fullName evidence="4">Periplasmic binding protein domain-containing protein</fullName>
    </recommendedName>
</protein>
<dbReference type="PANTHER" id="PTHR46847">
    <property type="entry name" value="D-ALLOSE-BINDING PERIPLASMIC PROTEIN-RELATED"/>
    <property type="match status" value="1"/>
</dbReference>
<dbReference type="Pfam" id="PF13407">
    <property type="entry name" value="Peripla_BP_4"/>
    <property type="match status" value="1"/>
</dbReference>
<dbReference type="GO" id="GO:0030313">
    <property type="term" value="C:cell envelope"/>
    <property type="evidence" value="ECO:0007669"/>
    <property type="project" value="UniProtKB-SubCell"/>
</dbReference>
<dbReference type="GO" id="GO:0030246">
    <property type="term" value="F:carbohydrate binding"/>
    <property type="evidence" value="ECO:0007669"/>
    <property type="project" value="UniProtKB-ARBA"/>
</dbReference>
<gene>
    <name evidence="5" type="ORF">BUE93_20530</name>
</gene>
<comment type="subcellular location">
    <subcellularLocation>
        <location evidence="1">Cell envelope</location>
    </subcellularLocation>
</comment>
<comment type="caution">
    <text evidence="5">The sequence shown here is derived from an EMBL/GenBank/DDBJ whole genome shotgun (WGS) entry which is preliminary data.</text>
</comment>
<accession>A0A2S9WZE5</accession>
<sequence>MEAKMQRRQFLWALSASTFVWPWSAHANRPYTITVVVKSLRNQFFTMMLDGGRKHHTEHAQDYQLRLEGLQREEDVKTQLTMLQQAIVRKDDVLIVAPADSQAVMPYLLKAIHQGMLVINIDNKLDERVLARAGVNIPFVGPSNFNGARKVGDYVLRGLKPGSQVGIVEGIVKAINAKSRSQGFQESIRQAGMTLAGTQWGNWETDQGQQAAESLLAATPNLAALLCGNDNMAIGAAKAVAARGKTGVVRIGGYDNIPAVTPMIAQGAIYATADQHPAIQMQYALDLALKSLKNRVPQAEMQSILQTPVELIAKSASPA</sequence>
<dbReference type="EMBL" id="MTBD01000037">
    <property type="protein sequence ID" value="PRP68841.1"/>
    <property type="molecule type" value="Genomic_DNA"/>
</dbReference>
<evidence type="ECO:0000259" key="4">
    <source>
        <dbReference type="Pfam" id="PF13407"/>
    </source>
</evidence>
<dbReference type="Proteomes" id="UP000239469">
    <property type="component" value="Unassembled WGS sequence"/>
</dbReference>
<evidence type="ECO:0000313" key="5">
    <source>
        <dbReference type="EMBL" id="PRP68841.1"/>
    </source>
</evidence>
<evidence type="ECO:0000256" key="3">
    <source>
        <dbReference type="ARBA" id="ARBA00022729"/>
    </source>
</evidence>
<feature type="domain" description="Periplasmic binding protein" evidence="4">
    <location>
        <begin position="33"/>
        <end position="293"/>
    </location>
</feature>
<comment type="similarity">
    <text evidence="2">Belongs to the bacterial solute-binding protein 2 family.</text>
</comment>
<dbReference type="Gene3D" id="3.40.50.2300">
    <property type="match status" value="2"/>
</dbReference>
<dbReference type="PANTHER" id="PTHR46847:SF1">
    <property type="entry name" value="D-ALLOSE-BINDING PERIPLASMIC PROTEIN-RELATED"/>
    <property type="match status" value="1"/>
</dbReference>
<organism evidence="5 6">
    <name type="scientific">Chromobacterium amazonense</name>
    <dbReference type="NCBI Taxonomy" id="1382803"/>
    <lineage>
        <taxon>Bacteria</taxon>
        <taxon>Pseudomonadati</taxon>
        <taxon>Pseudomonadota</taxon>
        <taxon>Betaproteobacteria</taxon>
        <taxon>Neisseriales</taxon>
        <taxon>Chromobacteriaceae</taxon>
        <taxon>Chromobacterium</taxon>
    </lineage>
</organism>
<evidence type="ECO:0000313" key="6">
    <source>
        <dbReference type="Proteomes" id="UP000239469"/>
    </source>
</evidence>
<dbReference type="AlphaFoldDB" id="A0A2S9WZE5"/>
<reference evidence="5 6" key="1">
    <citation type="submission" date="2017-01" db="EMBL/GenBank/DDBJ databases">
        <title>New insights into the genetic diversity of Chromobacterium isolated from tropical freshwater lake.</title>
        <authorList>
            <person name="Santos A.B."/>
            <person name="Nascimento A.M."/>
            <person name="Da Silva P.C."/>
        </authorList>
    </citation>
    <scope>NUCLEOTIDE SEQUENCE [LARGE SCALE GENOMIC DNA]</scope>
    <source>
        <strain evidence="5 6">56AF</strain>
    </source>
</reference>
<evidence type="ECO:0000256" key="1">
    <source>
        <dbReference type="ARBA" id="ARBA00004196"/>
    </source>
</evidence>